<evidence type="ECO:0000259" key="3">
    <source>
        <dbReference type="PROSITE" id="PS50404"/>
    </source>
</evidence>
<dbReference type="SFLD" id="SFLDG01153">
    <property type="entry name" value="Main.4:_Theta-like"/>
    <property type="match status" value="1"/>
</dbReference>
<dbReference type="FunFam" id="3.40.30.10:FF:000034">
    <property type="entry name" value="glutathione S-transferase 1"/>
    <property type="match status" value="1"/>
</dbReference>
<organism evidence="5">
    <name type="scientific">Blattella germanica</name>
    <name type="common">German cockroach</name>
    <name type="synonym">Blatta germanica</name>
    <dbReference type="NCBI Taxonomy" id="6973"/>
    <lineage>
        <taxon>Eukaryota</taxon>
        <taxon>Metazoa</taxon>
        <taxon>Ecdysozoa</taxon>
        <taxon>Arthropoda</taxon>
        <taxon>Hexapoda</taxon>
        <taxon>Insecta</taxon>
        <taxon>Pterygota</taxon>
        <taxon>Neoptera</taxon>
        <taxon>Polyneoptera</taxon>
        <taxon>Dictyoptera</taxon>
        <taxon>Blattodea</taxon>
        <taxon>Blaberoidea</taxon>
        <taxon>Blattellidae</taxon>
        <taxon>Blattella</taxon>
    </lineage>
</organism>
<dbReference type="PANTHER" id="PTHR43969:SF9">
    <property type="entry name" value="GLUTATHIONE S TRANSFERASE D10, ISOFORM A-RELATED"/>
    <property type="match status" value="1"/>
</dbReference>
<dbReference type="FunFam" id="1.20.1050.10:FF:000007">
    <property type="entry name" value="Glutathione S-transferase 1-1"/>
    <property type="match status" value="1"/>
</dbReference>
<dbReference type="SFLD" id="SFLDG00358">
    <property type="entry name" value="Main_(cytGST)"/>
    <property type="match status" value="1"/>
</dbReference>
<accession>G8XWV8</accession>
<proteinExistence type="evidence at transcript level"/>
<evidence type="ECO:0000313" key="5">
    <source>
        <dbReference type="EMBL" id="AEV23882.1"/>
    </source>
</evidence>
<dbReference type="PANTHER" id="PTHR43969">
    <property type="entry name" value="GLUTATHIONE S TRANSFERASE D10, ISOFORM A-RELATED"/>
    <property type="match status" value="1"/>
</dbReference>
<dbReference type="InterPro" id="IPR036282">
    <property type="entry name" value="Glutathione-S-Trfase_C_sf"/>
</dbReference>
<dbReference type="InterPro" id="IPR004046">
    <property type="entry name" value="GST_C"/>
</dbReference>
<reference evidence="5" key="1">
    <citation type="submission" date="2009-03" db="EMBL/GenBank/DDBJ databases">
        <title>Isolation and characterization of glutathione S transferase class Theta from Blattella germanica.</title>
        <authorList>
            <person name="Yit L.Y."/>
            <person name="Chew F.T."/>
        </authorList>
    </citation>
    <scope>NUCLEOTIDE SEQUENCE</scope>
</reference>
<dbReference type="PROSITE" id="PS50404">
    <property type="entry name" value="GST_NTER"/>
    <property type="match status" value="1"/>
</dbReference>
<dbReference type="InterPro" id="IPR036249">
    <property type="entry name" value="Thioredoxin-like_sf"/>
</dbReference>
<dbReference type="SUPFAM" id="SSF47616">
    <property type="entry name" value="GST C-terminal domain-like"/>
    <property type="match status" value="1"/>
</dbReference>
<keyword evidence="5" id="KW-0808">Transferase</keyword>
<sequence>MPIDLYYILGSPPCRSVMMLAKALDVKLNLKNTDLSKGEHQTPAFLKLNAQHTIPTINDNGLAIGESRAILCYLANQYGKDDSLYPKDPKKRAIVDQRLYFDMGSLYQGFVNYYLVPIMNTGKHGDPIHLEKLKDSFNVLDKILAGQTWTAGNSITIADYAIVVSVASVEVAGFDISKYQNVGKWYERAKKSIPGYKEINDEGNTLLKTFLQQFMK</sequence>
<protein>
    <submittedName>
        <fullName evidence="5">Glutathione S transferase class theta</fullName>
    </submittedName>
</protein>
<name>G8XWV8_BLAGE</name>
<evidence type="ECO:0000256" key="2">
    <source>
        <dbReference type="RuleBase" id="RU003494"/>
    </source>
</evidence>
<dbReference type="InterPro" id="IPR010987">
    <property type="entry name" value="Glutathione-S-Trfase_C-like"/>
</dbReference>
<dbReference type="PROSITE" id="PS50405">
    <property type="entry name" value="GST_CTER"/>
    <property type="match status" value="1"/>
</dbReference>
<dbReference type="Pfam" id="PF02798">
    <property type="entry name" value="GST_N"/>
    <property type="match status" value="1"/>
</dbReference>
<dbReference type="Pfam" id="PF00043">
    <property type="entry name" value="GST_C"/>
    <property type="match status" value="1"/>
</dbReference>
<dbReference type="InterPro" id="IPR004045">
    <property type="entry name" value="Glutathione_S-Trfase_N"/>
</dbReference>
<dbReference type="EMBL" id="FJ855500">
    <property type="protein sequence ID" value="AEV23882.1"/>
    <property type="molecule type" value="mRNA"/>
</dbReference>
<feature type="domain" description="GST C-terminal" evidence="4">
    <location>
        <begin position="88"/>
        <end position="216"/>
    </location>
</feature>
<dbReference type="AlphaFoldDB" id="G8XWV8"/>
<evidence type="ECO:0000256" key="1">
    <source>
        <dbReference type="ARBA" id="ARBA00011738"/>
    </source>
</evidence>
<comment type="similarity">
    <text evidence="2">Belongs to the GST superfamily.</text>
</comment>
<dbReference type="GO" id="GO:0004364">
    <property type="term" value="F:glutathione transferase activity"/>
    <property type="evidence" value="ECO:0007669"/>
    <property type="project" value="TreeGrafter"/>
</dbReference>
<dbReference type="Gene3D" id="3.40.30.10">
    <property type="entry name" value="Glutaredoxin"/>
    <property type="match status" value="1"/>
</dbReference>
<dbReference type="CDD" id="cd03045">
    <property type="entry name" value="GST_N_Delta_Epsilon"/>
    <property type="match status" value="1"/>
</dbReference>
<dbReference type="SFLD" id="SFLDS00019">
    <property type="entry name" value="Glutathione_Transferase_(cytos"/>
    <property type="match status" value="1"/>
</dbReference>
<evidence type="ECO:0000259" key="4">
    <source>
        <dbReference type="PROSITE" id="PS50405"/>
    </source>
</evidence>
<feature type="domain" description="GST N-terminal" evidence="3">
    <location>
        <begin position="1"/>
        <end position="82"/>
    </location>
</feature>
<dbReference type="InterPro" id="IPR040079">
    <property type="entry name" value="Glutathione_S-Trfase"/>
</dbReference>
<dbReference type="GO" id="GO:0006749">
    <property type="term" value="P:glutathione metabolic process"/>
    <property type="evidence" value="ECO:0007669"/>
    <property type="project" value="TreeGrafter"/>
</dbReference>
<dbReference type="CDD" id="cd03177">
    <property type="entry name" value="GST_C_Delta_Epsilon"/>
    <property type="match status" value="1"/>
</dbReference>
<dbReference type="SUPFAM" id="SSF52833">
    <property type="entry name" value="Thioredoxin-like"/>
    <property type="match status" value="1"/>
</dbReference>
<dbReference type="Gene3D" id="1.20.1050.10">
    <property type="match status" value="1"/>
</dbReference>
<comment type="subunit">
    <text evidence="1">Homodimer.</text>
</comment>